<dbReference type="PANTHER" id="PTHR36447:SF1">
    <property type="entry name" value="BETA-GALACTOSIDASE GANA"/>
    <property type="match status" value="1"/>
</dbReference>
<evidence type="ECO:0000256" key="4">
    <source>
        <dbReference type="ARBA" id="ARBA00022801"/>
    </source>
</evidence>
<dbReference type="EC" id="3.2.1.23" evidence="3 6"/>
<keyword evidence="11" id="KW-1185">Reference proteome</keyword>
<dbReference type="InterPro" id="IPR013529">
    <property type="entry name" value="Glyco_hydro_42_N"/>
</dbReference>
<reference evidence="10 11" key="1">
    <citation type="submission" date="2023-07" db="EMBL/GenBank/DDBJ databases">
        <title>Sorghum-associated microbial communities from plants grown in Nebraska, USA.</title>
        <authorList>
            <person name="Schachtman D."/>
        </authorList>
    </citation>
    <scope>NUCLEOTIDE SEQUENCE [LARGE SCALE GENOMIC DNA]</scope>
    <source>
        <strain evidence="10 11">DS1314</strain>
    </source>
</reference>
<dbReference type="Pfam" id="PF08532">
    <property type="entry name" value="Glyco_hydro_42M"/>
    <property type="match status" value="1"/>
</dbReference>
<dbReference type="SUPFAM" id="SSF52317">
    <property type="entry name" value="Class I glutamine amidotransferase-like"/>
    <property type="match status" value="1"/>
</dbReference>
<dbReference type="InterPro" id="IPR003476">
    <property type="entry name" value="Glyco_hydro_42"/>
</dbReference>
<dbReference type="InterPro" id="IPR017853">
    <property type="entry name" value="GH"/>
</dbReference>
<name>A0ABT9W9D3_9BACL</name>
<sequence length="676" mass="77190">MISHKLPKMFYGGDYNPEQWDHETHLEDLRMFKLAGIDMATINVFSWALIQPDEVTYNFEGLDQLINSLYESGVYVCLATSTAAHPAWMAKKYPDVLRVDADGRKRKFGGRHNSCPNSPTYRKYSEKIADKLAERYKDHPAVLVWHISNEYGGDCYCDNCEKAFRVYLKERYQTLDQVNKAWNTNFWGHTFYDWDEIVLPSNLSEHWGNNNSTFQGISLDYSRFNSDSMLDCYRLEYDAIKKHIPDSVVTTNLMGFFKQLDYFKWAKYMDIVSWDSYPGLATPFSFTAMAHDLMRGLKDGQPFMLMEQTPSQQNWQPYNSLKRPGVMRLWSYQSVAHGADTIMFFQLRRSIGACEKYHGAVIEHVGHEHTRVFREVAELGKELQLLGDKTLDATVESKVAIVFDWDNWWAIEKSSGPTVALSYVDQIHKYYAAFFRRNIQVDIVSVDTDLSKYDIVLAPVLYMVKPGFADKLEKFVEAGGTFLTTFFSGIVNESDLVTTGGYPGELRKLLGIWVEEIDALLPEQKNSIVLKKAYGDLQGDYQCGMLCDLLHSEGAEVIAEYGEDFYQGMPVVTRNKFGKGEAWYVASDPEERFLDGLLGQLAADKNIHALLETPEGVEVSARTKDGKQYLFVMNHNASTQSYDLGATKLRELLTDRELTGNVEIEGRGVQLLESNS</sequence>
<dbReference type="RefSeq" id="WP_307214193.1">
    <property type="nucleotide sequence ID" value="NZ_JAUSTI010000003.1"/>
</dbReference>
<proteinExistence type="inferred from homology"/>
<evidence type="ECO:0000256" key="2">
    <source>
        <dbReference type="ARBA" id="ARBA00005940"/>
    </source>
</evidence>
<dbReference type="EMBL" id="JAUSTI010000003">
    <property type="protein sequence ID" value="MDQ0169857.1"/>
    <property type="molecule type" value="Genomic_DNA"/>
</dbReference>
<evidence type="ECO:0000259" key="9">
    <source>
        <dbReference type="Pfam" id="PF08533"/>
    </source>
</evidence>
<feature type="domain" description="Glycoside hydrolase family 42 N-terminal" evidence="7">
    <location>
        <begin position="14"/>
        <end position="384"/>
    </location>
</feature>
<feature type="domain" description="Beta-galactosidase C-terminal" evidence="9">
    <location>
        <begin position="616"/>
        <end position="673"/>
    </location>
</feature>
<evidence type="ECO:0000259" key="7">
    <source>
        <dbReference type="Pfam" id="PF02449"/>
    </source>
</evidence>
<dbReference type="InterPro" id="IPR013780">
    <property type="entry name" value="Glyco_hydro_b"/>
</dbReference>
<evidence type="ECO:0000256" key="1">
    <source>
        <dbReference type="ARBA" id="ARBA00001412"/>
    </source>
</evidence>
<dbReference type="InterPro" id="IPR029062">
    <property type="entry name" value="Class_I_gatase-like"/>
</dbReference>
<comment type="caution">
    <text evidence="10">The sequence shown here is derived from an EMBL/GenBank/DDBJ whole genome shotgun (WGS) entry which is preliminary data.</text>
</comment>
<dbReference type="Gene3D" id="3.40.50.880">
    <property type="match status" value="1"/>
</dbReference>
<evidence type="ECO:0000313" key="11">
    <source>
        <dbReference type="Proteomes" id="UP001233836"/>
    </source>
</evidence>
<dbReference type="GO" id="GO:0004565">
    <property type="term" value="F:beta-galactosidase activity"/>
    <property type="evidence" value="ECO:0007669"/>
    <property type="project" value="UniProtKB-EC"/>
</dbReference>
<dbReference type="Gene3D" id="2.60.40.1180">
    <property type="entry name" value="Golgi alpha-mannosidase II"/>
    <property type="match status" value="1"/>
</dbReference>
<evidence type="ECO:0000256" key="5">
    <source>
        <dbReference type="ARBA" id="ARBA00023295"/>
    </source>
</evidence>
<accession>A0ABT9W9D3</accession>
<dbReference type="PIRSF" id="PIRSF001084">
    <property type="entry name" value="B-galactosidase"/>
    <property type="match status" value="1"/>
</dbReference>
<feature type="domain" description="Beta-galactosidase trimerisation" evidence="8">
    <location>
        <begin position="398"/>
        <end position="607"/>
    </location>
</feature>
<evidence type="ECO:0000256" key="3">
    <source>
        <dbReference type="ARBA" id="ARBA00012756"/>
    </source>
</evidence>
<dbReference type="InterPro" id="IPR013738">
    <property type="entry name" value="Beta_galactosidase_Trimer"/>
</dbReference>
<comment type="similarity">
    <text evidence="2 6">Belongs to the glycosyl hydrolase 42 family.</text>
</comment>
<dbReference type="Gene3D" id="3.20.20.80">
    <property type="entry name" value="Glycosidases"/>
    <property type="match status" value="1"/>
</dbReference>
<evidence type="ECO:0000256" key="6">
    <source>
        <dbReference type="PIRNR" id="PIRNR001084"/>
    </source>
</evidence>
<evidence type="ECO:0000259" key="8">
    <source>
        <dbReference type="Pfam" id="PF08532"/>
    </source>
</evidence>
<dbReference type="SUPFAM" id="SSF51445">
    <property type="entry name" value="(Trans)glycosidases"/>
    <property type="match status" value="1"/>
</dbReference>
<evidence type="ECO:0000313" key="10">
    <source>
        <dbReference type="EMBL" id="MDQ0169857.1"/>
    </source>
</evidence>
<dbReference type="PANTHER" id="PTHR36447">
    <property type="entry name" value="BETA-GALACTOSIDASE GANA"/>
    <property type="match status" value="1"/>
</dbReference>
<organism evidence="10 11">
    <name type="scientific">Paenibacillus tundrae</name>
    <dbReference type="NCBI Taxonomy" id="528187"/>
    <lineage>
        <taxon>Bacteria</taxon>
        <taxon>Bacillati</taxon>
        <taxon>Bacillota</taxon>
        <taxon>Bacilli</taxon>
        <taxon>Bacillales</taxon>
        <taxon>Paenibacillaceae</taxon>
        <taxon>Paenibacillus</taxon>
    </lineage>
</organism>
<keyword evidence="4 6" id="KW-0378">Hydrolase</keyword>
<protein>
    <recommendedName>
        <fullName evidence="3 6">Beta-galactosidase</fullName>
        <shortName evidence="6">Beta-gal</shortName>
        <ecNumber evidence="3 6">3.2.1.23</ecNumber>
    </recommendedName>
</protein>
<dbReference type="Pfam" id="PF02449">
    <property type="entry name" value="Glyco_hydro_42"/>
    <property type="match status" value="1"/>
</dbReference>
<gene>
    <name evidence="10" type="ORF">J2T19_001297</name>
</gene>
<dbReference type="CDD" id="cd03143">
    <property type="entry name" value="A4_beta-galactosidase_middle_domain"/>
    <property type="match status" value="1"/>
</dbReference>
<comment type="catalytic activity">
    <reaction evidence="1 6">
        <text>Hydrolysis of terminal non-reducing beta-D-galactose residues in beta-D-galactosides.</text>
        <dbReference type="EC" id="3.2.1.23"/>
    </reaction>
</comment>
<dbReference type="Pfam" id="PF08533">
    <property type="entry name" value="Glyco_hydro_42C"/>
    <property type="match status" value="1"/>
</dbReference>
<dbReference type="InterPro" id="IPR013739">
    <property type="entry name" value="Beta_galactosidase_C"/>
</dbReference>
<keyword evidence="5 6" id="KW-0326">Glycosidase</keyword>
<dbReference type="Proteomes" id="UP001233836">
    <property type="component" value="Unassembled WGS sequence"/>
</dbReference>